<proteinExistence type="predicted"/>
<evidence type="ECO:0000259" key="5">
    <source>
        <dbReference type="PROSITE" id="PS50103"/>
    </source>
</evidence>
<dbReference type="Proteomes" id="UP000240461">
    <property type="component" value="Segment"/>
</dbReference>
<feature type="zinc finger region" description="C3H1-type" evidence="4">
    <location>
        <begin position="37"/>
        <end position="65"/>
    </location>
</feature>
<evidence type="ECO:0000313" key="6">
    <source>
        <dbReference type="EMBL" id="AKI80144.1"/>
    </source>
</evidence>
<evidence type="ECO:0000256" key="1">
    <source>
        <dbReference type="ARBA" id="ARBA00022723"/>
    </source>
</evidence>
<dbReference type="InterPro" id="IPR000571">
    <property type="entry name" value="Znf_CCCH"/>
</dbReference>
<protein>
    <recommendedName>
        <fullName evidence="5">C3H1-type domain-containing protein</fullName>
    </recommendedName>
</protein>
<sequence length="284" mass="32991">MHNYTSDSDEEIKLEFTDNGKSYTKVYHIPYRTNHSNEKKLICFSIINGENCIYGPNCTYAHSLSEQIIEEDKKFIYRIILDENLMGFSSISECNEKGCINESNKNMSDRKIEEIYKKLLNLTHICEKCTSNKCTGGYNCRNGVFDSSLKICKNDLLTGECLNKLVNIEVDKIIVDKLNSNQTESFKSCQSYQGCINGHHLTLRKIVPYYKYVHQKENSRKYQYQSVRYIDIDQLGKLFCNNHVGSNTYCYQNESDDTESSTDEEISSWFRKDEFEFSDSDNAV</sequence>
<reference evidence="6 7" key="1">
    <citation type="submission" date="2014-10" db="EMBL/GenBank/DDBJ databases">
        <title>Pan-genome analysis of Brazilian lineage A amoebal mimiviruses.</title>
        <authorList>
            <person name="Assis F.L."/>
            <person name="Abrahao J.S."/>
            <person name="Kroon E.G."/>
            <person name="Dornas F.P."/>
            <person name="Andrade K.R."/>
            <person name="Borato P.V.M."/>
            <person name="Pilotto M.R."/>
            <person name="Benamar S."/>
            <person name="LaScola B."/>
            <person name="Colson P."/>
        </authorList>
    </citation>
    <scope>NUCLEOTIDE SEQUENCE [LARGE SCALE GENOMIC DNA]</scope>
    <source>
        <strain evidence="6 7">Kroon</strain>
    </source>
</reference>
<evidence type="ECO:0000256" key="2">
    <source>
        <dbReference type="ARBA" id="ARBA00022771"/>
    </source>
</evidence>
<keyword evidence="7" id="KW-1185">Reference proteome</keyword>
<accession>A0A0G2Y6G6</accession>
<evidence type="ECO:0000313" key="7">
    <source>
        <dbReference type="Proteomes" id="UP000240461"/>
    </source>
</evidence>
<dbReference type="InterPro" id="IPR036855">
    <property type="entry name" value="Znf_CCCH_sf"/>
</dbReference>
<keyword evidence="2 4" id="KW-0863">Zinc-finger</keyword>
<feature type="domain" description="C3H1-type" evidence="5">
    <location>
        <begin position="37"/>
        <end position="65"/>
    </location>
</feature>
<dbReference type="EMBL" id="KM982402">
    <property type="protein sequence ID" value="AKI80144.1"/>
    <property type="molecule type" value="Genomic_DNA"/>
</dbReference>
<dbReference type="PROSITE" id="PS50103">
    <property type="entry name" value="ZF_C3H1"/>
    <property type="match status" value="1"/>
</dbReference>
<dbReference type="KEGG" id="vg:80513942"/>
<evidence type="ECO:0000256" key="4">
    <source>
        <dbReference type="PROSITE-ProRule" id="PRU00723"/>
    </source>
</evidence>
<evidence type="ECO:0000256" key="3">
    <source>
        <dbReference type="ARBA" id="ARBA00022833"/>
    </source>
</evidence>
<name>A0A0G2Y6G6_9VIRU</name>
<dbReference type="SUPFAM" id="SSF90229">
    <property type="entry name" value="CCCH zinc finger"/>
    <property type="match status" value="1"/>
</dbReference>
<dbReference type="GO" id="GO:0008270">
    <property type="term" value="F:zinc ion binding"/>
    <property type="evidence" value="ECO:0007669"/>
    <property type="project" value="UniProtKB-KW"/>
</dbReference>
<keyword evidence="3 4" id="KW-0862">Zinc</keyword>
<organism evidence="6 7">
    <name type="scientific">Acanthamoeba polyphaga mimivirus Kroon</name>
    <dbReference type="NCBI Taxonomy" id="3069720"/>
    <lineage>
        <taxon>Viruses</taxon>
        <taxon>Varidnaviria</taxon>
        <taxon>Bamfordvirae</taxon>
        <taxon>Nucleocytoviricota</taxon>
        <taxon>Megaviricetes</taxon>
        <taxon>Imitervirales</taxon>
        <taxon>Mimiviridae</taxon>
        <taxon>Megamimivirinae</taxon>
        <taxon>Mimivirus</taxon>
        <taxon>Mimivirus lagoaense</taxon>
    </lineage>
</organism>
<keyword evidence="1 4" id="KW-0479">Metal-binding</keyword>